<accession>A0A0F9S0C9</accession>
<dbReference type="AlphaFoldDB" id="A0A0F9S0C9"/>
<evidence type="ECO:0000313" key="1">
    <source>
        <dbReference type="EMBL" id="KKN30616.1"/>
    </source>
</evidence>
<dbReference type="InterPro" id="IPR011748">
    <property type="entry name" value="Unchr_phage_tail-like"/>
</dbReference>
<dbReference type="NCBIfam" id="TIGR02242">
    <property type="entry name" value="tail_TIGR02242"/>
    <property type="match status" value="1"/>
</dbReference>
<proteinExistence type="predicted"/>
<reference evidence="1" key="1">
    <citation type="journal article" date="2015" name="Nature">
        <title>Complex archaea that bridge the gap between prokaryotes and eukaryotes.</title>
        <authorList>
            <person name="Spang A."/>
            <person name="Saw J.H."/>
            <person name="Jorgensen S.L."/>
            <person name="Zaremba-Niedzwiedzka K."/>
            <person name="Martijn J."/>
            <person name="Lind A.E."/>
            <person name="van Eijk R."/>
            <person name="Schleper C."/>
            <person name="Guy L."/>
            <person name="Ettema T.J."/>
        </authorList>
    </citation>
    <scope>NUCLEOTIDE SEQUENCE</scope>
</reference>
<gene>
    <name evidence="1" type="ORF">LCGC14_0832300</name>
</gene>
<name>A0A0F9S0C9_9ZZZZ</name>
<sequence length="218" mass="24565">MATTITFVAFVPPAPADRQFDLIRLLPLLNREEDATEDLLKFITCLQEIVDLLLFDADRWVDILDPDVAGEPFLDAMLADLGNPFEFDLSEIDKRRLISVLVAMYKQKGTVPGIINTIRFFLGFDVTVVPFNTTSWILGEDTLGDDTILGPSAQFNLYAFNLVAPIALTVEQRKRIRSLVELMKVAHEHFVDLIEPDTTVFDHVELGESELGDTFLLH</sequence>
<protein>
    <submittedName>
        <fullName evidence="1">Uncharacterized protein</fullName>
    </submittedName>
</protein>
<organism evidence="1">
    <name type="scientific">marine sediment metagenome</name>
    <dbReference type="NCBI Taxonomy" id="412755"/>
    <lineage>
        <taxon>unclassified sequences</taxon>
        <taxon>metagenomes</taxon>
        <taxon>ecological metagenomes</taxon>
    </lineage>
</organism>
<dbReference type="EMBL" id="LAZR01002393">
    <property type="protein sequence ID" value="KKN30616.1"/>
    <property type="molecule type" value="Genomic_DNA"/>
</dbReference>
<comment type="caution">
    <text evidence="1">The sequence shown here is derived from an EMBL/GenBank/DDBJ whole genome shotgun (WGS) entry which is preliminary data.</text>
</comment>